<organism evidence="4 5">
    <name type="scientific">Tritrichomonas foetus</name>
    <dbReference type="NCBI Taxonomy" id="1144522"/>
    <lineage>
        <taxon>Eukaryota</taxon>
        <taxon>Metamonada</taxon>
        <taxon>Parabasalia</taxon>
        <taxon>Tritrichomonadida</taxon>
        <taxon>Tritrichomonadidae</taxon>
        <taxon>Tritrichomonas</taxon>
    </lineage>
</organism>
<dbReference type="InterPro" id="IPR027417">
    <property type="entry name" value="P-loop_NTPase"/>
</dbReference>
<accession>A0A1J4K3I4</accession>
<dbReference type="InterPro" id="IPR005225">
    <property type="entry name" value="Small_GTP-bd"/>
</dbReference>
<dbReference type="NCBIfam" id="TIGR00231">
    <property type="entry name" value="small_GTP"/>
    <property type="match status" value="1"/>
</dbReference>
<dbReference type="FunFam" id="3.40.50.300:FF:001423">
    <property type="entry name" value="Ras family GTPase"/>
    <property type="match status" value="1"/>
</dbReference>
<evidence type="ECO:0000256" key="1">
    <source>
        <dbReference type="ARBA" id="ARBA00022741"/>
    </source>
</evidence>
<name>A0A1J4K3I4_9EUKA</name>
<dbReference type="InterPro" id="IPR001806">
    <property type="entry name" value="Small_GTPase"/>
</dbReference>
<dbReference type="PROSITE" id="PS51420">
    <property type="entry name" value="RHO"/>
    <property type="match status" value="1"/>
</dbReference>
<dbReference type="PROSITE" id="PS51419">
    <property type="entry name" value="RAB"/>
    <property type="match status" value="1"/>
</dbReference>
<evidence type="ECO:0000313" key="4">
    <source>
        <dbReference type="EMBL" id="OHT05935.1"/>
    </source>
</evidence>
<dbReference type="EMBL" id="MLAK01000741">
    <property type="protein sequence ID" value="OHT05935.1"/>
    <property type="molecule type" value="Genomic_DNA"/>
</dbReference>
<dbReference type="OrthoDB" id="5976022at2759"/>
<gene>
    <name evidence="4" type="ORF">TRFO_26145</name>
</gene>
<feature type="region of interest" description="Disordered" evidence="3">
    <location>
        <begin position="173"/>
        <end position="199"/>
    </location>
</feature>
<sequence>MSIDDSPKIAILGTGGVGKTCVVLRLVNNTFDTEYLPTIQDFFDVKMVYEGVTYTIKLIDTAGQEEMASIADISIKEANSFIIVYSVTSSLSFAEAEKYYHKIAQNSTSYRDRIVLLGNKCDMVGDRQVSSEKGRELANKIGCEFYETSAKTGINIKDAFTAIMRVIVQSNMRRKTENDSKETNEKEDSEEEGNCCSIM</sequence>
<dbReference type="PANTHER" id="PTHR24070">
    <property type="entry name" value="RAS, DI-RAS, AND RHEB FAMILY MEMBERS OF SMALL GTPASE SUPERFAMILY"/>
    <property type="match status" value="1"/>
</dbReference>
<proteinExistence type="predicted"/>
<dbReference type="AlphaFoldDB" id="A0A1J4K3I4"/>
<comment type="caution">
    <text evidence="4">The sequence shown here is derived from an EMBL/GenBank/DDBJ whole genome shotgun (WGS) entry which is preliminary data.</text>
</comment>
<dbReference type="InterPro" id="IPR020849">
    <property type="entry name" value="Small_GTPase_Ras-type"/>
</dbReference>
<dbReference type="PROSITE" id="PS51421">
    <property type="entry name" value="RAS"/>
    <property type="match status" value="1"/>
</dbReference>
<evidence type="ECO:0000256" key="3">
    <source>
        <dbReference type="SAM" id="MobiDB-lite"/>
    </source>
</evidence>
<feature type="compositionally biased region" description="Basic and acidic residues" evidence="3">
    <location>
        <begin position="174"/>
        <end position="186"/>
    </location>
</feature>
<evidence type="ECO:0000313" key="5">
    <source>
        <dbReference type="Proteomes" id="UP000179807"/>
    </source>
</evidence>
<dbReference type="Pfam" id="PF00071">
    <property type="entry name" value="Ras"/>
    <property type="match status" value="1"/>
</dbReference>
<reference evidence="4" key="1">
    <citation type="submission" date="2016-10" db="EMBL/GenBank/DDBJ databases">
        <authorList>
            <person name="Benchimol M."/>
            <person name="Almeida L.G."/>
            <person name="Vasconcelos A.T."/>
            <person name="Perreira-Neves A."/>
            <person name="Rosa I.A."/>
            <person name="Tasca T."/>
            <person name="Bogo M.R."/>
            <person name="de Souza W."/>
        </authorList>
    </citation>
    <scope>NUCLEOTIDE SEQUENCE [LARGE SCALE GENOMIC DNA]</scope>
    <source>
        <strain evidence="4">K</strain>
    </source>
</reference>
<dbReference type="SMART" id="SM00176">
    <property type="entry name" value="RAN"/>
    <property type="match status" value="1"/>
</dbReference>
<dbReference type="SMART" id="SM00174">
    <property type="entry name" value="RHO"/>
    <property type="match status" value="1"/>
</dbReference>
<dbReference type="Proteomes" id="UP000179807">
    <property type="component" value="Unassembled WGS sequence"/>
</dbReference>
<dbReference type="Gene3D" id="3.40.50.300">
    <property type="entry name" value="P-loop containing nucleotide triphosphate hydrolases"/>
    <property type="match status" value="1"/>
</dbReference>
<dbReference type="SMART" id="SM00173">
    <property type="entry name" value="RAS"/>
    <property type="match status" value="1"/>
</dbReference>
<dbReference type="SMART" id="SM00175">
    <property type="entry name" value="RAB"/>
    <property type="match status" value="1"/>
</dbReference>
<dbReference type="GO" id="GO:0016020">
    <property type="term" value="C:membrane"/>
    <property type="evidence" value="ECO:0007669"/>
    <property type="project" value="InterPro"/>
</dbReference>
<keyword evidence="1" id="KW-0547">Nucleotide-binding</keyword>
<keyword evidence="2" id="KW-0342">GTP-binding</keyword>
<dbReference type="GO" id="GO:0007165">
    <property type="term" value="P:signal transduction"/>
    <property type="evidence" value="ECO:0007669"/>
    <property type="project" value="InterPro"/>
</dbReference>
<protein>
    <submittedName>
        <fullName evidence="4">Small GTP-binding protein</fullName>
    </submittedName>
</protein>
<dbReference type="RefSeq" id="XP_068359071.1">
    <property type="nucleotide sequence ID" value="XM_068504773.1"/>
</dbReference>
<evidence type="ECO:0000256" key="2">
    <source>
        <dbReference type="ARBA" id="ARBA00023134"/>
    </source>
</evidence>
<dbReference type="GO" id="GO:0005525">
    <property type="term" value="F:GTP binding"/>
    <property type="evidence" value="ECO:0007669"/>
    <property type="project" value="UniProtKB-KW"/>
</dbReference>
<dbReference type="GO" id="GO:0003924">
    <property type="term" value="F:GTPase activity"/>
    <property type="evidence" value="ECO:0007669"/>
    <property type="project" value="InterPro"/>
</dbReference>
<dbReference type="GeneID" id="94839477"/>
<dbReference type="CDD" id="cd00876">
    <property type="entry name" value="Ras"/>
    <property type="match status" value="1"/>
</dbReference>
<dbReference type="SUPFAM" id="SSF52540">
    <property type="entry name" value="P-loop containing nucleoside triphosphate hydrolases"/>
    <property type="match status" value="1"/>
</dbReference>
<dbReference type="VEuPathDB" id="TrichDB:TRFO_26145"/>
<dbReference type="PRINTS" id="PR00449">
    <property type="entry name" value="RASTRNSFRMNG"/>
</dbReference>
<keyword evidence="5" id="KW-1185">Reference proteome</keyword>